<reference evidence="2" key="1">
    <citation type="submission" date="2022-09" db="EMBL/GenBank/DDBJ databases">
        <title>Winslowiella arboricola sp. nov., isolated from bleeding cankers on broadleaf hosts.</title>
        <authorList>
            <person name="Brady C."/>
            <person name="Kaur S."/>
            <person name="Crampton B."/>
            <person name="Maddock D."/>
            <person name="Arnold D."/>
            <person name="Denman S."/>
        </authorList>
    </citation>
    <scope>NUCLEOTIDE SEQUENCE</scope>
    <source>
        <strain evidence="2">BAC 15a-03b</strain>
    </source>
</reference>
<dbReference type="InterPro" id="IPR029045">
    <property type="entry name" value="ClpP/crotonase-like_dom_sf"/>
</dbReference>
<dbReference type="GO" id="GO:0003824">
    <property type="term" value="F:catalytic activity"/>
    <property type="evidence" value="ECO:0007669"/>
    <property type="project" value="UniProtKB-ARBA"/>
</dbReference>
<dbReference type="InterPro" id="IPR051683">
    <property type="entry name" value="Enoyl-CoA_Hydratase/Isomerase"/>
</dbReference>
<dbReference type="InterPro" id="IPR001753">
    <property type="entry name" value="Enoyl-CoA_hydra/iso"/>
</dbReference>
<dbReference type="AlphaFoldDB" id="A0A9J6PQP6"/>
<comment type="caution">
    <text evidence="2">The sequence shown here is derived from an EMBL/GenBank/DDBJ whole genome shotgun (WGS) entry which is preliminary data.</text>
</comment>
<comment type="similarity">
    <text evidence="1">Belongs to the enoyl-CoA hydratase/isomerase family.</text>
</comment>
<dbReference type="EMBL" id="JAODIM010000043">
    <property type="protein sequence ID" value="MCU5779770.1"/>
    <property type="molecule type" value="Genomic_DNA"/>
</dbReference>
<proteinExistence type="inferred from homology"/>
<protein>
    <submittedName>
        <fullName evidence="2">Enoyl-CoA hydratase/isomerase family protein</fullName>
    </submittedName>
</protein>
<evidence type="ECO:0000313" key="3">
    <source>
        <dbReference type="Proteomes" id="UP001064262"/>
    </source>
</evidence>
<accession>A0A9J6PQP6</accession>
<evidence type="ECO:0000313" key="2">
    <source>
        <dbReference type="EMBL" id="MCU5779770.1"/>
    </source>
</evidence>
<evidence type="ECO:0000256" key="1">
    <source>
        <dbReference type="ARBA" id="ARBA00005254"/>
    </source>
</evidence>
<sequence length="232" mass="25187">MIEYQFNHGVARITLNSPATGNRFTRQAMLDFIAAIDQAQTAEAAVLVIAAQGADFTFGRDQKERLPDVPLRQNLALILEANAKLRAFSGVSIALVQGHALGFGSGISLHSTISLAAESAHFGFDEIDHNLAPLIVVAYLPHFISPRVAEDLVITGRHVPADEAQRIGLVTRVVPDDALQATAEEIIAKIHQTPAAVRVIRRYTQHLPGYPSAELSLQAVEDLAFWVEQGKQ</sequence>
<organism evidence="2 3">
    <name type="scientific">Winslowiella arboricola</name>
    <dbReference type="NCBI Taxonomy" id="2978220"/>
    <lineage>
        <taxon>Bacteria</taxon>
        <taxon>Pseudomonadati</taxon>
        <taxon>Pseudomonadota</taxon>
        <taxon>Gammaproteobacteria</taxon>
        <taxon>Enterobacterales</taxon>
        <taxon>Erwiniaceae</taxon>
        <taxon>Winslowiella</taxon>
    </lineage>
</organism>
<name>A0A9J6PQP6_9GAMM</name>
<keyword evidence="3" id="KW-1185">Reference proteome</keyword>
<gene>
    <name evidence="2" type="ORF">N5923_19975</name>
</gene>
<dbReference type="SUPFAM" id="SSF52096">
    <property type="entry name" value="ClpP/crotonase"/>
    <property type="match status" value="1"/>
</dbReference>
<dbReference type="CDD" id="cd06558">
    <property type="entry name" value="crotonase-like"/>
    <property type="match status" value="1"/>
</dbReference>
<dbReference type="Pfam" id="PF00378">
    <property type="entry name" value="ECH_1"/>
    <property type="match status" value="1"/>
</dbReference>
<dbReference type="PANTHER" id="PTHR42964:SF1">
    <property type="entry name" value="POLYKETIDE BIOSYNTHESIS ENOYL-COA HYDRATASE PKSH-RELATED"/>
    <property type="match status" value="1"/>
</dbReference>
<dbReference type="Gene3D" id="3.90.226.10">
    <property type="entry name" value="2-enoyl-CoA Hydratase, Chain A, domain 1"/>
    <property type="match status" value="1"/>
</dbReference>
<dbReference type="RefSeq" id="WP_267141827.1">
    <property type="nucleotide sequence ID" value="NZ_JAODIL010000063.1"/>
</dbReference>
<dbReference type="PANTHER" id="PTHR42964">
    <property type="entry name" value="ENOYL-COA HYDRATASE"/>
    <property type="match status" value="1"/>
</dbReference>
<dbReference type="Proteomes" id="UP001064262">
    <property type="component" value="Unassembled WGS sequence"/>
</dbReference>